<keyword evidence="2" id="KW-1185">Reference proteome</keyword>
<dbReference type="EMBL" id="BAAFRS010000226">
    <property type="protein sequence ID" value="GAB1224917.1"/>
    <property type="molecule type" value="Genomic_DNA"/>
</dbReference>
<dbReference type="PANTHER" id="PTHR45661:SF3">
    <property type="entry name" value="IG-LIKE DOMAIN-CONTAINING PROTEIN"/>
    <property type="match status" value="1"/>
</dbReference>
<sequence length="264" mass="30731">MQLGYNEIMIVSKYFEDINDFINLEMGIKRFRGNMERFHFNPIPLNQYSRKLFPNIETFHIYNQEDEIFKDGRIFKQIIWYKVSYSTYLEEKEEMNEYKNIEYTQEDRKKYGNTIPIEANSVGNNCFYRCYDIQEINIPTSISKIGNECFCACSSLKSIDIPTSVIEIGDSCFEECSSLTTINIPTSVSKIGNCCFRECSSLTSIDIPTSVSKIGYGCFYECKSLITINILSSITSFGNRCFYHCGCEEELKKNKTIPKYCFYI</sequence>
<dbReference type="InterPro" id="IPR032675">
    <property type="entry name" value="LRR_dom_sf"/>
</dbReference>
<organism evidence="1 2">
    <name type="scientific">Entamoeba nuttalli</name>
    <dbReference type="NCBI Taxonomy" id="412467"/>
    <lineage>
        <taxon>Eukaryota</taxon>
        <taxon>Amoebozoa</taxon>
        <taxon>Evosea</taxon>
        <taxon>Archamoebae</taxon>
        <taxon>Mastigamoebida</taxon>
        <taxon>Entamoebidae</taxon>
        <taxon>Entamoeba</taxon>
    </lineage>
</organism>
<evidence type="ECO:0008006" key="3">
    <source>
        <dbReference type="Google" id="ProtNLM"/>
    </source>
</evidence>
<dbReference type="SUPFAM" id="SSF52058">
    <property type="entry name" value="L domain-like"/>
    <property type="match status" value="1"/>
</dbReference>
<dbReference type="InterPro" id="IPR053139">
    <property type="entry name" value="Surface_bspA-like"/>
</dbReference>
<proteinExistence type="predicted"/>
<dbReference type="Pfam" id="PF13306">
    <property type="entry name" value="LRR_5"/>
    <property type="match status" value="1"/>
</dbReference>
<comment type="caution">
    <text evidence="1">The sequence shown here is derived from an EMBL/GenBank/DDBJ whole genome shotgun (WGS) entry which is preliminary data.</text>
</comment>
<dbReference type="Proteomes" id="UP001628156">
    <property type="component" value="Unassembled WGS sequence"/>
</dbReference>
<evidence type="ECO:0000313" key="2">
    <source>
        <dbReference type="Proteomes" id="UP001628156"/>
    </source>
</evidence>
<gene>
    <name evidence="1" type="ORF">ENUP19_0226G0001</name>
</gene>
<dbReference type="Gene3D" id="3.80.10.10">
    <property type="entry name" value="Ribonuclease Inhibitor"/>
    <property type="match status" value="1"/>
</dbReference>
<accession>A0ABQ0DQ62</accession>
<reference evidence="1 2" key="1">
    <citation type="journal article" date="2019" name="PLoS Negl. Trop. Dis.">
        <title>Whole genome sequencing of Entamoeba nuttalli reveals mammalian host-related molecular signatures and a novel octapeptide-repeat surface protein.</title>
        <authorList>
            <person name="Tanaka M."/>
            <person name="Makiuchi T."/>
            <person name="Komiyama T."/>
            <person name="Shiina T."/>
            <person name="Osaki K."/>
            <person name="Tachibana H."/>
        </authorList>
    </citation>
    <scope>NUCLEOTIDE SEQUENCE [LARGE SCALE GENOMIC DNA]</scope>
    <source>
        <strain evidence="1 2">P19-061405</strain>
    </source>
</reference>
<name>A0ABQ0DQ62_9EUKA</name>
<protein>
    <recommendedName>
        <fullName evidence="3">Leucine rich repeat protein, BspA family protein</fullName>
    </recommendedName>
</protein>
<dbReference type="InterPro" id="IPR026906">
    <property type="entry name" value="LRR_5"/>
</dbReference>
<evidence type="ECO:0000313" key="1">
    <source>
        <dbReference type="EMBL" id="GAB1224917.1"/>
    </source>
</evidence>
<dbReference type="PANTHER" id="PTHR45661">
    <property type="entry name" value="SURFACE ANTIGEN"/>
    <property type="match status" value="1"/>
</dbReference>